<feature type="chain" id="PRO_5046831302" evidence="1">
    <location>
        <begin position="21"/>
        <end position="120"/>
    </location>
</feature>
<dbReference type="InterPro" id="IPR006121">
    <property type="entry name" value="HMA_dom"/>
</dbReference>
<dbReference type="InterPro" id="IPR036163">
    <property type="entry name" value="HMA_dom_sf"/>
</dbReference>
<gene>
    <name evidence="3" type="ORF">ACFOWM_00360</name>
</gene>
<dbReference type="SUPFAM" id="SSF55008">
    <property type="entry name" value="HMA, heavy metal-associated domain"/>
    <property type="match status" value="1"/>
</dbReference>
<evidence type="ECO:0000256" key="1">
    <source>
        <dbReference type="SAM" id="SignalP"/>
    </source>
</evidence>
<keyword evidence="4" id="KW-1185">Reference proteome</keyword>
<feature type="domain" description="HMA" evidence="2">
    <location>
        <begin position="25"/>
        <end position="92"/>
    </location>
</feature>
<keyword evidence="1" id="KW-0732">Signal</keyword>
<protein>
    <submittedName>
        <fullName evidence="3">Heavy-metal-associated domain-containing protein</fullName>
    </submittedName>
</protein>
<dbReference type="EMBL" id="JBHSCZ010000001">
    <property type="protein sequence ID" value="MFC4261314.1"/>
    <property type="molecule type" value="Genomic_DNA"/>
</dbReference>
<dbReference type="Pfam" id="PF00403">
    <property type="entry name" value="HMA"/>
    <property type="match status" value="1"/>
</dbReference>
<evidence type="ECO:0000259" key="2">
    <source>
        <dbReference type="PROSITE" id="PS50846"/>
    </source>
</evidence>
<feature type="signal peptide" evidence="1">
    <location>
        <begin position="1"/>
        <end position="20"/>
    </location>
</feature>
<proteinExistence type="predicted"/>
<sequence>MKLIGMAFLAIFAFKMNVQAQTKVNDKAIISTPTVINDACKDRVEKALFKQYGIISYKVDVKKRTTTVAWITDRTDIEQIKTMIANAGFDAGDVAADPDVYKKLPPICKPAPVTATPPKP</sequence>
<reference evidence="4" key="1">
    <citation type="journal article" date="2019" name="Int. J. Syst. Evol. Microbiol.">
        <title>The Global Catalogue of Microorganisms (GCM) 10K type strain sequencing project: providing services to taxonomists for standard genome sequencing and annotation.</title>
        <authorList>
            <consortium name="The Broad Institute Genomics Platform"/>
            <consortium name="The Broad Institute Genome Sequencing Center for Infectious Disease"/>
            <person name="Wu L."/>
            <person name="Ma J."/>
        </authorList>
    </citation>
    <scope>NUCLEOTIDE SEQUENCE [LARGE SCALE GENOMIC DNA]</scope>
    <source>
        <strain evidence="4">CECT 8289</strain>
    </source>
</reference>
<organism evidence="3 4">
    <name type="scientific">Ferruginibacter yonginensis</name>
    <dbReference type="NCBI Taxonomy" id="1310416"/>
    <lineage>
        <taxon>Bacteria</taxon>
        <taxon>Pseudomonadati</taxon>
        <taxon>Bacteroidota</taxon>
        <taxon>Chitinophagia</taxon>
        <taxon>Chitinophagales</taxon>
        <taxon>Chitinophagaceae</taxon>
        <taxon>Ferruginibacter</taxon>
    </lineage>
</organism>
<evidence type="ECO:0000313" key="3">
    <source>
        <dbReference type="EMBL" id="MFC4261314.1"/>
    </source>
</evidence>
<dbReference type="Proteomes" id="UP001595907">
    <property type="component" value="Unassembled WGS sequence"/>
</dbReference>
<dbReference type="CDD" id="cd00371">
    <property type="entry name" value="HMA"/>
    <property type="match status" value="1"/>
</dbReference>
<evidence type="ECO:0000313" key="4">
    <source>
        <dbReference type="Proteomes" id="UP001595907"/>
    </source>
</evidence>
<name>A0ABV8QQV1_9BACT</name>
<dbReference type="RefSeq" id="WP_379705427.1">
    <property type="nucleotide sequence ID" value="NZ_JBHSCZ010000001.1"/>
</dbReference>
<comment type="caution">
    <text evidence="3">The sequence shown here is derived from an EMBL/GenBank/DDBJ whole genome shotgun (WGS) entry which is preliminary data.</text>
</comment>
<dbReference type="PROSITE" id="PS50846">
    <property type="entry name" value="HMA_2"/>
    <property type="match status" value="1"/>
</dbReference>
<accession>A0ABV8QQV1</accession>
<dbReference type="Gene3D" id="3.30.70.100">
    <property type="match status" value="1"/>
</dbReference>